<feature type="region of interest" description="Disordered" evidence="1">
    <location>
        <begin position="373"/>
        <end position="403"/>
    </location>
</feature>
<feature type="transmembrane region" description="Helical" evidence="2">
    <location>
        <begin position="289"/>
        <end position="312"/>
    </location>
</feature>
<dbReference type="OrthoDB" id="9979034at2759"/>
<dbReference type="Proteomes" id="UP000054937">
    <property type="component" value="Unassembled WGS sequence"/>
</dbReference>
<dbReference type="EMBL" id="LDAU01000183">
    <property type="protein sequence ID" value="KRX00637.1"/>
    <property type="molecule type" value="Genomic_DNA"/>
</dbReference>
<reference evidence="3 4" key="1">
    <citation type="journal article" date="2015" name="Sci. Rep.">
        <title>Genome of the facultative scuticociliatosis pathogen Pseudocohnilembus persalinus provides insight into its virulence through horizontal gene transfer.</title>
        <authorList>
            <person name="Xiong J."/>
            <person name="Wang G."/>
            <person name="Cheng J."/>
            <person name="Tian M."/>
            <person name="Pan X."/>
            <person name="Warren A."/>
            <person name="Jiang C."/>
            <person name="Yuan D."/>
            <person name="Miao W."/>
        </authorList>
    </citation>
    <scope>NUCLEOTIDE SEQUENCE [LARGE SCALE GENOMIC DNA]</scope>
    <source>
        <strain evidence="3">36N120E</strain>
    </source>
</reference>
<dbReference type="AlphaFoldDB" id="A0A0V0QEP0"/>
<keyword evidence="2" id="KW-0472">Membrane</keyword>
<keyword evidence="2" id="KW-1133">Transmembrane helix</keyword>
<feature type="transmembrane region" description="Helical" evidence="2">
    <location>
        <begin position="241"/>
        <end position="262"/>
    </location>
</feature>
<comment type="caution">
    <text evidence="3">The sequence shown here is derived from an EMBL/GenBank/DDBJ whole genome shotgun (WGS) entry which is preliminary data.</text>
</comment>
<dbReference type="InParanoid" id="A0A0V0QEP0"/>
<accession>A0A0V0QEP0</accession>
<evidence type="ECO:0000313" key="3">
    <source>
        <dbReference type="EMBL" id="KRX00637.1"/>
    </source>
</evidence>
<evidence type="ECO:0000256" key="2">
    <source>
        <dbReference type="SAM" id="Phobius"/>
    </source>
</evidence>
<gene>
    <name evidence="3" type="ORF">PPERSA_00864</name>
</gene>
<sequence>MDDKCQICDNQVCLKCKDPLKQPPECQNYIQNQVMVYDQEGNRISLRKNRQLGTNECQCAPGFYQPISELPDPQKKSDCQGIYDYDKCTICKSQEININPVNQKCECQPGYKLNYHQNKCIKCFQYKDQVCYENCPNGTVPNEESNICQDQIEKINQNSQYSLDLYIYDGEEENDSKVWINLLYVYSYDQGFMTYSQFYSSNLFYCDANDFCPPCNENQKSSECGQSLCSFCYQTFQNLEILGYLAFSLISFSLLLQLIDLIKQYKVGSTRGFFRVINKPFCMKILRNAWIHPLIMFTVIGTLLLYFGFVIFNDSRIMIFENGSFGLCYWSALISCPLYLLILILYKFSKQDLKQMELFNEFLYQVDNHQSKIEEDSGTENTQNSVTNSKISDENQIQTTDKDMIRNKQVSSTSSQYYVEFSSFNPRKQSNFFNNSQQGISNNDPINNFHTVNQDFDDTQFQSYTSENQDFRFAQNKDQNLQINQDNEIELAQYFK</sequence>
<keyword evidence="2" id="KW-0812">Transmembrane</keyword>
<keyword evidence="4" id="KW-1185">Reference proteome</keyword>
<feature type="transmembrane region" description="Helical" evidence="2">
    <location>
        <begin position="324"/>
        <end position="346"/>
    </location>
</feature>
<organism evidence="3 4">
    <name type="scientific">Pseudocohnilembus persalinus</name>
    <name type="common">Ciliate</name>
    <dbReference type="NCBI Taxonomy" id="266149"/>
    <lineage>
        <taxon>Eukaryota</taxon>
        <taxon>Sar</taxon>
        <taxon>Alveolata</taxon>
        <taxon>Ciliophora</taxon>
        <taxon>Intramacronucleata</taxon>
        <taxon>Oligohymenophorea</taxon>
        <taxon>Scuticociliatia</taxon>
        <taxon>Philasterida</taxon>
        <taxon>Pseudocohnilembidae</taxon>
        <taxon>Pseudocohnilembus</taxon>
    </lineage>
</organism>
<evidence type="ECO:0000313" key="4">
    <source>
        <dbReference type="Proteomes" id="UP000054937"/>
    </source>
</evidence>
<dbReference type="SUPFAM" id="SSF57184">
    <property type="entry name" value="Growth factor receptor domain"/>
    <property type="match status" value="1"/>
</dbReference>
<evidence type="ECO:0000256" key="1">
    <source>
        <dbReference type="SAM" id="MobiDB-lite"/>
    </source>
</evidence>
<proteinExistence type="predicted"/>
<protein>
    <submittedName>
        <fullName evidence="3">Insulin-like growth factor binding protein, N-terminal</fullName>
    </submittedName>
</protein>
<name>A0A0V0QEP0_PSEPJ</name>
<dbReference type="InterPro" id="IPR009030">
    <property type="entry name" value="Growth_fac_rcpt_cys_sf"/>
</dbReference>
<feature type="compositionally biased region" description="Polar residues" evidence="1">
    <location>
        <begin position="379"/>
        <end position="399"/>
    </location>
</feature>